<accession>A0ABZ2C621</accession>
<keyword evidence="1" id="KW-0732">Signal</keyword>
<protein>
    <submittedName>
        <fullName evidence="3">Sel1 repeat protein</fullName>
    </submittedName>
</protein>
<dbReference type="Proteomes" id="UP001330434">
    <property type="component" value="Chromosome"/>
</dbReference>
<dbReference type="InterPro" id="IPR036047">
    <property type="entry name" value="F-box-like_dom_sf"/>
</dbReference>
<dbReference type="PROSITE" id="PS50181">
    <property type="entry name" value="FBOX"/>
    <property type="match status" value="1"/>
</dbReference>
<reference evidence="3 4" key="1">
    <citation type="journal article" date="2024" name="Environ. Microbiol.">
        <title>Novel evolutionary insights on the interactions of the Holosporales (Alphaproteobacteria) with eukaryotic hosts from comparative genomics.</title>
        <authorList>
            <person name="Giovannini M."/>
            <person name="Petroni G."/>
            <person name="Castelli M."/>
        </authorList>
    </citation>
    <scope>NUCLEOTIDE SEQUENCE [LARGE SCALE GENOMIC DNA]</scope>
    <source>
        <strain evidence="3 4">US_Bl 15I1</strain>
    </source>
</reference>
<dbReference type="SUPFAM" id="SSF81901">
    <property type="entry name" value="HCP-like"/>
    <property type="match status" value="1"/>
</dbReference>
<evidence type="ECO:0000259" key="2">
    <source>
        <dbReference type="PROSITE" id="PS50181"/>
    </source>
</evidence>
<dbReference type="InterPro" id="IPR006597">
    <property type="entry name" value="Sel1-like"/>
</dbReference>
<keyword evidence="4" id="KW-1185">Reference proteome</keyword>
<dbReference type="PANTHER" id="PTHR43628">
    <property type="entry name" value="ACTIVATOR OF C KINASE PROTEIN 1-RELATED"/>
    <property type="match status" value="1"/>
</dbReference>
<feature type="signal peptide" evidence="1">
    <location>
        <begin position="1"/>
        <end position="28"/>
    </location>
</feature>
<dbReference type="Gene3D" id="1.25.40.10">
    <property type="entry name" value="Tetratricopeptide repeat domain"/>
    <property type="match status" value="1"/>
</dbReference>
<dbReference type="PANTHER" id="PTHR43628:SF1">
    <property type="entry name" value="CHITIN SYNTHASE REGULATORY FACTOR 2-RELATED"/>
    <property type="match status" value="1"/>
</dbReference>
<dbReference type="RefSeq" id="WP_331255673.1">
    <property type="nucleotide sequence ID" value="NZ_CP133270.1"/>
</dbReference>
<organism evidence="3 4">
    <name type="scientific">Candidatus Bealeia paramacronuclearis</name>
    <dbReference type="NCBI Taxonomy" id="1921001"/>
    <lineage>
        <taxon>Bacteria</taxon>
        <taxon>Pseudomonadati</taxon>
        <taxon>Pseudomonadota</taxon>
        <taxon>Alphaproteobacteria</taxon>
        <taxon>Holosporales</taxon>
        <taxon>Holosporaceae</taxon>
        <taxon>Candidatus Bealeia</taxon>
    </lineage>
</organism>
<dbReference type="Pfam" id="PF08238">
    <property type="entry name" value="Sel1"/>
    <property type="match status" value="4"/>
</dbReference>
<dbReference type="SUPFAM" id="SSF81383">
    <property type="entry name" value="F-box domain"/>
    <property type="match status" value="1"/>
</dbReference>
<dbReference type="Pfam" id="PF00646">
    <property type="entry name" value="F-box"/>
    <property type="match status" value="1"/>
</dbReference>
<gene>
    <name evidence="3" type="ORF">Bealeia1_01044</name>
</gene>
<evidence type="ECO:0000313" key="4">
    <source>
        <dbReference type="Proteomes" id="UP001330434"/>
    </source>
</evidence>
<dbReference type="SMART" id="SM00671">
    <property type="entry name" value="SEL1"/>
    <property type="match status" value="3"/>
</dbReference>
<proteinExistence type="predicted"/>
<dbReference type="InterPro" id="IPR052945">
    <property type="entry name" value="Mitotic_Regulator"/>
</dbReference>
<name>A0ABZ2C621_9PROT</name>
<evidence type="ECO:0000256" key="1">
    <source>
        <dbReference type="SAM" id="SignalP"/>
    </source>
</evidence>
<feature type="domain" description="F-box" evidence="2">
    <location>
        <begin position="91"/>
        <end position="135"/>
    </location>
</feature>
<dbReference type="EMBL" id="CP133270">
    <property type="protein sequence ID" value="WVX66855.1"/>
    <property type="molecule type" value="Genomic_DNA"/>
</dbReference>
<evidence type="ECO:0000313" key="3">
    <source>
        <dbReference type="EMBL" id="WVX66855.1"/>
    </source>
</evidence>
<sequence length="650" mass="74727">MILKASLKATVSAFVLLSSILNVPVIYASGKPSPNKEEQTTPSKQKFKSATEEKNEALDYVLKPFPTGTNLENWEFALFKAEETTTRKEGLGSLSELSDEVILNILKYLTYNDLLTMRSVSKTYGEFATYPYQKTLQDNIEKLRHWKPVPMNGPFMMQHSKDEKLLHFFLSTSPFHMLMLHHILAEECPLSANIRDIYCPNIEKFNPKRAENYSKGVVATEVTDKLKAITTYMRELQLEKIWGNNSKLYNIYRNLYKIWMHYIPLDDTPMLSTAFYLKSIVQAVQQTGVSGSRNRINNPPSNGEESNSALDEVNKEILYIPDNFLEDIIKKIKFGFETTALEKLHEYESELADIENTPRFKQRLRIARLLGRSDFFLNQMLALNFVCGLKYFDAKKYEEAFPLLKKVAQYPDTFNQGRDATAQLRLSIMYKNGWGVSQSSNIAFKWLLKSEKSITSSNHTNNSKSLEVILSEKAGLYKLFMQENNFSQSFNFLTSITKKCNPKDAQTRWAQFSLAHHHAQGLGTKQDFKKALELLKRLEDNNALNSKITQEEISILQQFKGKTEMNFCEKDPIQAYEYFYFLAQESKLSPKGDPRAQYLLGLMYKTGALKTNNDLKAADYWFQKAKTNGNTDAQKEIDTISKLFKPEPTV</sequence>
<dbReference type="InterPro" id="IPR011990">
    <property type="entry name" value="TPR-like_helical_dom_sf"/>
</dbReference>
<dbReference type="CDD" id="cd09917">
    <property type="entry name" value="F-box_SF"/>
    <property type="match status" value="1"/>
</dbReference>
<dbReference type="InterPro" id="IPR001810">
    <property type="entry name" value="F-box_dom"/>
</dbReference>
<feature type="chain" id="PRO_5045624346" evidence="1">
    <location>
        <begin position="29"/>
        <end position="650"/>
    </location>
</feature>